<dbReference type="InterPro" id="IPR018108">
    <property type="entry name" value="MCP_transmembrane"/>
</dbReference>
<dbReference type="GO" id="GO:0022857">
    <property type="term" value="F:transmembrane transporter activity"/>
    <property type="evidence" value="ECO:0007669"/>
    <property type="project" value="TreeGrafter"/>
</dbReference>
<comment type="caution">
    <text evidence="13">The sequence shown here is derived from an EMBL/GenBank/DDBJ whole genome shotgun (WGS) entry which is preliminary data.</text>
</comment>
<keyword evidence="6" id="KW-0999">Mitochondrion inner membrane</keyword>
<evidence type="ECO:0000256" key="5">
    <source>
        <dbReference type="ARBA" id="ARBA00022737"/>
    </source>
</evidence>
<evidence type="ECO:0000256" key="2">
    <source>
        <dbReference type="ARBA" id="ARBA00006375"/>
    </source>
</evidence>
<keyword evidence="8" id="KW-0496">Mitochondrion</keyword>
<reference evidence="13 14" key="1">
    <citation type="submission" date="2017-06" db="EMBL/GenBank/DDBJ databases">
        <title>Draft genome sequence of a variant of Elsinoe murrayae.</title>
        <authorList>
            <person name="Cheng Q."/>
        </authorList>
    </citation>
    <scope>NUCLEOTIDE SEQUENCE [LARGE SCALE GENOMIC DNA]</scope>
    <source>
        <strain evidence="13 14">CQ-2017a</strain>
    </source>
</reference>
<evidence type="ECO:0000313" key="14">
    <source>
        <dbReference type="Proteomes" id="UP000243797"/>
    </source>
</evidence>
<feature type="repeat" description="Solcar" evidence="10">
    <location>
        <begin position="152"/>
        <end position="239"/>
    </location>
</feature>
<proteinExistence type="inferred from homology"/>
<protein>
    <submittedName>
        <fullName evidence="13">Uncharacterized protein</fullName>
    </submittedName>
</protein>
<evidence type="ECO:0000256" key="11">
    <source>
        <dbReference type="RuleBase" id="RU000488"/>
    </source>
</evidence>
<evidence type="ECO:0000256" key="12">
    <source>
        <dbReference type="SAM" id="MobiDB-lite"/>
    </source>
</evidence>
<evidence type="ECO:0000256" key="10">
    <source>
        <dbReference type="PROSITE-ProRule" id="PRU00282"/>
    </source>
</evidence>
<dbReference type="Proteomes" id="UP000243797">
    <property type="component" value="Unassembled WGS sequence"/>
</dbReference>
<keyword evidence="9 10" id="KW-0472">Membrane</keyword>
<name>A0A2K1QX35_9PEZI</name>
<feature type="compositionally biased region" description="Basic and acidic residues" evidence="12">
    <location>
        <begin position="12"/>
        <end position="32"/>
    </location>
</feature>
<keyword evidence="4 10" id="KW-0812">Transmembrane</keyword>
<dbReference type="AlphaFoldDB" id="A0A2K1QX35"/>
<evidence type="ECO:0000256" key="1">
    <source>
        <dbReference type="ARBA" id="ARBA00004225"/>
    </source>
</evidence>
<dbReference type="SUPFAM" id="SSF103506">
    <property type="entry name" value="Mitochondrial carrier"/>
    <property type="match status" value="1"/>
</dbReference>
<evidence type="ECO:0000256" key="4">
    <source>
        <dbReference type="ARBA" id="ARBA00022692"/>
    </source>
</evidence>
<dbReference type="OrthoDB" id="3364892at2759"/>
<dbReference type="InterPro" id="IPR023395">
    <property type="entry name" value="MCP_dom_sf"/>
</dbReference>
<keyword evidence="3 11" id="KW-0813">Transport</keyword>
<organism evidence="13 14">
    <name type="scientific">Sphaceloma murrayae</name>
    <dbReference type="NCBI Taxonomy" id="2082308"/>
    <lineage>
        <taxon>Eukaryota</taxon>
        <taxon>Fungi</taxon>
        <taxon>Dikarya</taxon>
        <taxon>Ascomycota</taxon>
        <taxon>Pezizomycotina</taxon>
        <taxon>Dothideomycetes</taxon>
        <taxon>Dothideomycetidae</taxon>
        <taxon>Myriangiales</taxon>
        <taxon>Elsinoaceae</taxon>
        <taxon>Sphaceloma</taxon>
    </lineage>
</organism>
<evidence type="ECO:0000256" key="3">
    <source>
        <dbReference type="ARBA" id="ARBA00022448"/>
    </source>
</evidence>
<gene>
    <name evidence="13" type="ORF">CAC42_7451</name>
</gene>
<feature type="region of interest" description="Disordered" evidence="12">
    <location>
        <begin position="1"/>
        <end position="38"/>
    </location>
</feature>
<dbReference type="GO" id="GO:0031966">
    <property type="term" value="C:mitochondrial membrane"/>
    <property type="evidence" value="ECO:0007669"/>
    <property type="project" value="UniProtKB-SubCell"/>
</dbReference>
<dbReference type="Gene3D" id="1.50.40.10">
    <property type="entry name" value="Mitochondrial carrier domain"/>
    <property type="match status" value="1"/>
</dbReference>
<comment type="similarity">
    <text evidence="2 11">Belongs to the mitochondrial carrier (TC 2.A.29) family.</text>
</comment>
<evidence type="ECO:0000256" key="6">
    <source>
        <dbReference type="ARBA" id="ARBA00022792"/>
    </source>
</evidence>
<evidence type="ECO:0000256" key="9">
    <source>
        <dbReference type="ARBA" id="ARBA00023136"/>
    </source>
</evidence>
<evidence type="ECO:0000256" key="8">
    <source>
        <dbReference type="ARBA" id="ARBA00023128"/>
    </source>
</evidence>
<dbReference type="InterPro" id="IPR050567">
    <property type="entry name" value="Mitochondrial_Carrier"/>
</dbReference>
<sequence>MNSGTLPVLPPPDREGSGHSIKPDESQRDKKSNAGTGASAAGVRALTARLAGFYFRAPVRSFFKTRVDYLAYPRALLLSERATPTHWTQHTTPFLLAHTLRKQPLSFLPNTILPPLLANVSISTLLYTTYLASLSHYHPPSSTAQKRTFPPPPFPTTLLAGLTAGAIQTLFAAPFDALTNRFRTPDLSTGRYTNMWTYAARTLRRIGLRGAYAGCTLSLVKDSLGAGLFFSTFEYVKSQCFYAFVARWYGTGNLSREQEGEIRAAQWTGAKGTIRPHYAMEPAFLLAAGAAASVAQSAIMWPAGRVQEVYWRRVEGLDKVFGGMKGWEGTRGAFWGAYRRTGRECAVLARREGGWTRWLFGGFWKGTVRQVPSTAAGLIVFEIVRRKYGFDGEPKKIMMDGYDILLP</sequence>
<keyword evidence="5" id="KW-0677">Repeat</keyword>
<dbReference type="PANTHER" id="PTHR45624:SF26">
    <property type="entry name" value="CARRIER PROTEIN, PUTATIVE (AFU_ORTHOLOGUE AFUA_1G07710)-RELATED"/>
    <property type="match status" value="1"/>
</dbReference>
<dbReference type="EMBL" id="NKHZ01000031">
    <property type="protein sequence ID" value="PNS19607.1"/>
    <property type="molecule type" value="Genomic_DNA"/>
</dbReference>
<keyword evidence="7" id="KW-1133">Transmembrane helix</keyword>
<dbReference type="PROSITE" id="PS50920">
    <property type="entry name" value="SOLCAR"/>
    <property type="match status" value="1"/>
</dbReference>
<dbReference type="PANTHER" id="PTHR45624">
    <property type="entry name" value="MITOCHONDRIAL BASIC AMINO ACIDS TRANSPORTER-RELATED"/>
    <property type="match status" value="1"/>
</dbReference>
<comment type="subcellular location">
    <subcellularLocation>
        <location evidence="1">Mitochondrion membrane</location>
        <topology evidence="1">Multi-pass membrane protein</topology>
    </subcellularLocation>
</comment>
<evidence type="ECO:0000313" key="13">
    <source>
        <dbReference type="EMBL" id="PNS19607.1"/>
    </source>
</evidence>
<evidence type="ECO:0000256" key="7">
    <source>
        <dbReference type="ARBA" id="ARBA00022989"/>
    </source>
</evidence>
<keyword evidence="14" id="KW-1185">Reference proteome</keyword>
<accession>A0A2K1QX35</accession>
<dbReference type="InParanoid" id="A0A2K1QX35"/>
<dbReference type="Pfam" id="PF00153">
    <property type="entry name" value="Mito_carr"/>
    <property type="match status" value="1"/>
</dbReference>